<dbReference type="GO" id="GO:0005634">
    <property type="term" value="C:nucleus"/>
    <property type="evidence" value="ECO:0007669"/>
    <property type="project" value="UniProtKB-SubCell"/>
</dbReference>
<dbReference type="OrthoDB" id="424974at2759"/>
<dbReference type="SMART" id="SM00906">
    <property type="entry name" value="Fungal_trans"/>
    <property type="match status" value="1"/>
</dbReference>
<comment type="subcellular location">
    <subcellularLocation>
        <location evidence="1">Nucleus</location>
    </subcellularLocation>
</comment>
<feature type="region of interest" description="Disordered" evidence="4">
    <location>
        <begin position="87"/>
        <end position="106"/>
    </location>
</feature>
<dbReference type="InterPro" id="IPR007219">
    <property type="entry name" value="XnlR_reg_dom"/>
</dbReference>
<dbReference type="EMBL" id="GL945445">
    <property type="protein sequence ID" value="EGO19050.1"/>
    <property type="molecule type" value="Genomic_DNA"/>
</dbReference>
<accession>F8PCV1</accession>
<evidence type="ECO:0000256" key="2">
    <source>
        <dbReference type="ARBA" id="ARBA00023242"/>
    </source>
</evidence>
<protein>
    <recommendedName>
        <fullName evidence="5">Xylanolytic transcriptional activator regulatory domain-containing protein</fullName>
    </recommendedName>
</protein>
<dbReference type="Pfam" id="PF04082">
    <property type="entry name" value="Fungal_trans"/>
    <property type="match status" value="1"/>
</dbReference>
<proteinExistence type="predicted"/>
<feature type="compositionally biased region" description="Polar residues" evidence="4">
    <location>
        <begin position="87"/>
        <end position="97"/>
    </location>
</feature>
<dbReference type="RefSeq" id="XP_007324274.1">
    <property type="nucleotide sequence ID" value="XM_007324212.1"/>
</dbReference>
<dbReference type="AlphaFoldDB" id="F8PCV1"/>
<evidence type="ECO:0000256" key="4">
    <source>
        <dbReference type="SAM" id="MobiDB-lite"/>
    </source>
</evidence>
<feature type="region of interest" description="Disordered" evidence="4">
    <location>
        <begin position="530"/>
        <end position="570"/>
    </location>
</feature>
<dbReference type="HOGENOM" id="CLU_007340_4_0_1"/>
<keyword evidence="2" id="KW-0539">Nucleus</keyword>
<dbReference type="KEGG" id="sla:SERLADRAFT_418667"/>
<dbReference type="GO" id="GO:0008270">
    <property type="term" value="F:zinc ion binding"/>
    <property type="evidence" value="ECO:0007669"/>
    <property type="project" value="InterPro"/>
</dbReference>
<name>F8PCV1_SERL9</name>
<dbReference type="PANTHER" id="PTHR31001:SF56">
    <property type="entry name" value="ZN(2)-C6 FUNGAL-TYPE DOMAIN-CONTAINING PROTEIN"/>
    <property type="match status" value="1"/>
</dbReference>
<dbReference type="InterPro" id="IPR050613">
    <property type="entry name" value="Sec_Metabolite_Reg"/>
</dbReference>
<evidence type="ECO:0000256" key="3">
    <source>
        <dbReference type="SAM" id="Coils"/>
    </source>
</evidence>
<dbReference type="Proteomes" id="UP000008064">
    <property type="component" value="Unassembled WGS sequence"/>
</dbReference>
<dbReference type="GeneID" id="18813740"/>
<dbReference type="CDD" id="cd12148">
    <property type="entry name" value="fungal_TF_MHR"/>
    <property type="match status" value="1"/>
</dbReference>
<reference evidence="6" key="1">
    <citation type="submission" date="2011-04" db="EMBL/GenBank/DDBJ databases">
        <title>Evolution of plant cell wall degrading machinery underlies the functional diversity of forest fungi.</title>
        <authorList>
            <consortium name="US DOE Joint Genome Institute (JGI-PGF)"/>
            <person name="Eastwood D.C."/>
            <person name="Floudas D."/>
            <person name="Binder M."/>
            <person name="Majcherczyk A."/>
            <person name="Schneider P."/>
            <person name="Aerts A."/>
            <person name="Asiegbu F.O."/>
            <person name="Baker S.E."/>
            <person name="Barry K."/>
            <person name="Bendiksby M."/>
            <person name="Blumentritt M."/>
            <person name="Coutinho P.M."/>
            <person name="Cullen D."/>
            <person name="Cullen D."/>
            <person name="Gathman A."/>
            <person name="Goodell B."/>
            <person name="Henrissat B."/>
            <person name="Ihrmark K."/>
            <person name="Kauserud H."/>
            <person name="Kohler A."/>
            <person name="LaButti K."/>
            <person name="Lapidus A."/>
            <person name="Lavin J.L."/>
            <person name="Lee Y.-H."/>
            <person name="Lindquist E."/>
            <person name="Lilly W."/>
            <person name="Lucas S."/>
            <person name="Morin E."/>
            <person name="Murat C."/>
            <person name="Oguiza J.A."/>
            <person name="Park J."/>
            <person name="Pisabarro A.G."/>
            <person name="Riley R."/>
            <person name="Rosling A."/>
            <person name="Salamov A."/>
            <person name="Schmidt O."/>
            <person name="Schmutz J."/>
            <person name="Skrede I."/>
            <person name="Stenlid J."/>
            <person name="Wiebenga A."/>
            <person name="Xie X."/>
            <person name="Kues U."/>
            <person name="Hibbett D.S."/>
            <person name="Hoffmeister D."/>
            <person name="Hogberg N."/>
            <person name="Martin F."/>
            <person name="Grigoriev I.V."/>
            <person name="Watkinson S.C."/>
        </authorList>
    </citation>
    <scope>NUCLEOTIDE SEQUENCE</scope>
    <source>
        <strain evidence="6">S7.9</strain>
    </source>
</reference>
<evidence type="ECO:0000259" key="5">
    <source>
        <dbReference type="SMART" id="SM00906"/>
    </source>
</evidence>
<dbReference type="GO" id="GO:0003677">
    <property type="term" value="F:DNA binding"/>
    <property type="evidence" value="ECO:0007669"/>
    <property type="project" value="InterPro"/>
</dbReference>
<feature type="compositionally biased region" description="Low complexity" evidence="4">
    <location>
        <begin position="545"/>
        <end position="560"/>
    </location>
</feature>
<evidence type="ECO:0000313" key="6">
    <source>
        <dbReference type="EMBL" id="EGO19050.1"/>
    </source>
</evidence>
<dbReference type="PANTHER" id="PTHR31001">
    <property type="entry name" value="UNCHARACTERIZED TRANSCRIPTIONAL REGULATORY PROTEIN"/>
    <property type="match status" value="1"/>
</dbReference>
<dbReference type="GO" id="GO:0006351">
    <property type="term" value="P:DNA-templated transcription"/>
    <property type="evidence" value="ECO:0007669"/>
    <property type="project" value="InterPro"/>
</dbReference>
<evidence type="ECO:0000256" key="1">
    <source>
        <dbReference type="ARBA" id="ARBA00004123"/>
    </source>
</evidence>
<sequence length="669" mass="74131">MSTVPCETCVKRGCGAICPNGSLTSGKGNRLVLANTEELHSKIEGLTSRIRELEDALRIVQAEISDRPHPLLQNNIADLLRDTTSATNVPELSQNDPQVPPSDKSENEAVLDAFGTLTIGTRGETTFLGGTARSEPPLKSASLPITLSFPRLSKPIIDAWLPESDLAPVDHELRKQVFGLLPSLSEAIRLCDIYLEYGQMMWHSISRAELFDELLAGIYRADAYCAVFGLAVKLGYRIGLHLHSARWKLDDSIVQRRSSVFWQLFSLDTWQSFFAGRPPCMSPDWIDCPFPEDSNEVIGENGQKEMSWRIWSCKFTKLLHHVMTTALGSHPPSYSTVLELDRKIRDFPIPPHLRPKCEENIPPPSITFHVQRQILLAVKEATLLNLHRFYFAQALQEQPRDLLKHKYGPSVMAAYRSAWRLIEGHAHAMKALPRIFARINLFWSHSLSAAIVMCMIVTRSPTSSMAASSLRELDVVHDVFRQAAPTSRPAANLLDSITKIWEKGHEAVDYPDTEDPYCLSELDRLGGGKTHLISSPAATPPAVSPPSTASEGDSSSSSQSGWGGAEFPNTMHPRIMQDMRVFDGFEPSPFSAGVLEYTNPESFLQAMSDVQFSGPNIFGSEIYNGQPQNVANFNPQAHQFVANGVGPAFLQDAPVLDSAWQSFVEQLGF</sequence>
<organism>
    <name type="scientific">Serpula lacrymans var. lacrymans (strain S7.9)</name>
    <name type="common">Dry rot fungus</name>
    <dbReference type="NCBI Taxonomy" id="578457"/>
    <lineage>
        <taxon>Eukaryota</taxon>
        <taxon>Fungi</taxon>
        <taxon>Dikarya</taxon>
        <taxon>Basidiomycota</taxon>
        <taxon>Agaricomycotina</taxon>
        <taxon>Agaricomycetes</taxon>
        <taxon>Agaricomycetidae</taxon>
        <taxon>Boletales</taxon>
        <taxon>Coniophorineae</taxon>
        <taxon>Serpulaceae</taxon>
        <taxon>Serpula</taxon>
    </lineage>
</organism>
<feature type="domain" description="Xylanolytic transcriptional activator regulatory" evidence="5">
    <location>
        <begin position="224"/>
        <end position="297"/>
    </location>
</feature>
<gene>
    <name evidence="6" type="ORF">SERLADRAFT_418667</name>
</gene>
<keyword evidence="3" id="KW-0175">Coiled coil</keyword>
<feature type="coiled-coil region" evidence="3">
    <location>
        <begin position="36"/>
        <end position="63"/>
    </location>
</feature>